<accession>A0A4P6YR70</accession>
<gene>
    <name evidence="1" type="ORF">EQG49_00890</name>
</gene>
<organism evidence="1 2">
    <name type="scientific">Periweissella cryptocerci</name>
    <dbReference type="NCBI Taxonomy" id="2506420"/>
    <lineage>
        <taxon>Bacteria</taxon>
        <taxon>Bacillati</taxon>
        <taxon>Bacillota</taxon>
        <taxon>Bacilli</taxon>
        <taxon>Lactobacillales</taxon>
        <taxon>Lactobacillaceae</taxon>
        <taxon>Periweissella</taxon>
    </lineage>
</organism>
<sequence>MHNIETGMLVRCRESEKIPQAFIGRVINVCEDAANIQVLSFSEQNRELLWCFETLVNVEKCLIQPLNVVNVDDE</sequence>
<name>A0A4P6YR70_9LACO</name>
<proteinExistence type="predicted"/>
<evidence type="ECO:0000313" key="1">
    <source>
        <dbReference type="EMBL" id="QBO35110.1"/>
    </source>
</evidence>
<protein>
    <submittedName>
        <fullName evidence="1">Uncharacterized protein</fullName>
    </submittedName>
</protein>
<dbReference type="RefSeq" id="WP_133362190.1">
    <property type="nucleotide sequence ID" value="NZ_CP037940.1"/>
</dbReference>
<dbReference type="EMBL" id="CP037940">
    <property type="protein sequence ID" value="QBO35110.1"/>
    <property type="molecule type" value="Genomic_DNA"/>
</dbReference>
<dbReference type="Proteomes" id="UP000292886">
    <property type="component" value="Chromosome"/>
</dbReference>
<keyword evidence="2" id="KW-1185">Reference proteome</keyword>
<dbReference type="KEGG" id="wei:EQG49_00890"/>
<reference evidence="2" key="1">
    <citation type="submission" date="2019-03" db="EMBL/GenBank/DDBJ databases">
        <title>Weissella sp. 26KH-42 Genome sequencing.</title>
        <authorList>
            <person name="Heo J."/>
            <person name="Kim S.-J."/>
            <person name="Kim J.-S."/>
            <person name="Hong S.-B."/>
            <person name="Kwon S.-W."/>
        </authorList>
    </citation>
    <scope>NUCLEOTIDE SEQUENCE [LARGE SCALE GENOMIC DNA]</scope>
    <source>
        <strain evidence="2">26KH-42</strain>
    </source>
</reference>
<dbReference type="AlphaFoldDB" id="A0A4P6YR70"/>
<evidence type="ECO:0000313" key="2">
    <source>
        <dbReference type="Proteomes" id="UP000292886"/>
    </source>
</evidence>